<feature type="region of interest" description="Disordered" evidence="6">
    <location>
        <begin position="444"/>
        <end position="463"/>
    </location>
</feature>
<comment type="subcellular location">
    <subcellularLocation>
        <location evidence="1">Membrane</location>
        <topology evidence="1">Multi-pass membrane protein</topology>
    </subcellularLocation>
</comment>
<dbReference type="RefSeq" id="XP_015465194.1">
    <property type="nucleotide sequence ID" value="XM_015613972.1"/>
</dbReference>
<keyword evidence="4 7" id="KW-0472">Membrane</keyword>
<evidence type="ECO:0000313" key="8">
    <source>
        <dbReference type="EMBL" id="KRZ99091.1"/>
    </source>
</evidence>
<keyword evidence="9" id="KW-1185">Reference proteome</keyword>
<dbReference type="PROSITE" id="PS01005">
    <property type="entry name" value="FORMATE_NITRITE_TP_1"/>
    <property type="match status" value="1"/>
</dbReference>
<protein>
    <recommendedName>
        <fullName evidence="10">Formate/nitrite transporter</fullName>
    </recommendedName>
</protein>
<reference evidence="8 9" key="1">
    <citation type="submission" date="2015-11" db="EMBL/GenBank/DDBJ databases">
        <title>The genome of Debaryomyces fabryi.</title>
        <authorList>
            <person name="Tafer H."/>
            <person name="Lopandic K."/>
        </authorList>
    </citation>
    <scope>NUCLEOTIDE SEQUENCE [LARGE SCALE GENOMIC DNA]</scope>
    <source>
        <strain evidence="8 9">CBS 789</strain>
    </source>
</reference>
<feature type="transmembrane region" description="Helical" evidence="7">
    <location>
        <begin position="29"/>
        <end position="51"/>
    </location>
</feature>
<dbReference type="Proteomes" id="UP000054251">
    <property type="component" value="Unassembled WGS sequence"/>
</dbReference>
<dbReference type="EMBL" id="LMYN01000175">
    <property type="protein sequence ID" value="KRZ99091.1"/>
    <property type="molecule type" value="Genomic_DNA"/>
</dbReference>
<evidence type="ECO:0000256" key="5">
    <source>
        <dbReference type="ARBA" id="ARBA00049660"/>
    </source>
</evidence>
<feature type="transmembrane region" description="Helical" evidence="7">
    <location>
        <begin position="94"/>
        <end position="116"/>
    </location>
</feature>
<feature type="region of interest" description="Disordered" evidence="6">
    <location>
        <begin position="295"/>
        <end position="334"/>
    </location>
</feature>
<dbReference type="InterPro" id="IPR024002">
    <property type="entry name" value="For/NO2_transpt_CS"/>
</dbReference>
<gene>
    <name evidence="8" type="ORF">AC631_05143</name>
</gene>
<evidence type="ECO:0000256" key="4">
    <source>
        <dbReference type="ARBA" id="ARBA00023136"/>
    </source>
</evidence>
<dbReference type="InterPro" id="IPR000292">
    <property type="entry name" value="For/NO2_transpt"/>
</dbReference>
<feature type="transmembrane region" description="Helical" evidence="7">
    <location>
        <begin position="194"/>
        <end position="217"/>
    </location>
</feature>
<dbReference type="OrthoDB" id="4829at2759"/>
<name>A0A0V1PS77_9ASCO</name>
<feature type="compositionally biased region" description="Polar residues" evidence="6">
    <location>
        <begin position="319"/>
        <end position="329"/>
    </location>
</feature>
<dbReference type="InterPro" id="IPR023271">
    <property type="entry name" value="Aquaporin-like"/>
</dbReference>
<dbReference type="GO" id="GO:0015707">
    <property type="term" value="P:nitrite transport"/>
    <property type="evidence" value="ECO:0007669"/>
    <property type="project" value="TreeGrafter"/>
</dbReference>
<evidence type="ECO:0000256" key="6">
    <source>
        <dbReference type="SAM" id="MobiDB-lite"/>
    </source>
</evidence>
<keyword evidence="2 7" id="KW-0812">Transmembrane</keyword>
<keyword evidence="3 7" id="KW-1133">Transmembrane helix</keyword>
<dbReference type="NCBIfam" id="TIGR00790">
    <property type="entry name" value="fnt"/>
    <property type="match status" value="1"/>
</dbReference>
<dbReference type="GO" id="GO:0005886">
    <property type="term" value="C:plasma membrane"/>
    <property type="evidence" value="ECO:0007669"/>
    <property type="project" value="TreeGrafter"/>
</dbReference>
<dbReference type="PANTHER" id="PTHR30520:SF6">
    <property type="entry name" value="FORMATE_NITRATE FAMILY TRANSPORTER (EUROFUNG)"/>
    <property type="match status" value="1"/>
</dbReference>
<evidence type="ECO:0000313" key="9">
    <source>
        <dbReference type="Proteomes" id="UP000054251"/>
    </source>
</evidence>
<feature type="transmembrane region" description="Helical" evidence="7">
    <location>
        <begin position="63"/>
        <end position="82"/>
    </location>
</feature>
<dbReference type="PANTHER" id="PTHR30520">
    <property type="entry name" value="FORMATE TRANSPORTER-RELATED"/>
    <property type="match status" value="1"/>
</dbReference>
<evidence type="ECO:0000256" key="1">
    <source>
        <dbReference type="ARBA" id="ARBA00004141"/>
    </source>
</evidence>
<dbReference type="AlphaFoldDB" id="A0A0V1PS77"/>
<feature type="transmembrane region" description="Helical" evidence="7">
    <location>
        <begin position="160"/>
        <end position="182"/>
    </location>
</feature>
<organism evidence="8 9">
    <name type="scientific">Debaryomyces fabryi</name>
    <dbReference type="NCBI Taxonomy" id="58627"/>
    <lineage>
        <taxon>Eukaryota</taxon>
        <taxon>Fungi</taxon>
        <taxon>Dikarya</taxon>
        <taxon>Ascomycota</taxon>
        <taxon>Saccharomycotina</taxon>
        <taxon>Pichiomycetes</taxon>
        <taxon>Debaryomycetaceae</taxon>
        <taxon>Debaryomyces</taxon>
    </lineage>
</organism>
<feature type="transmembrane region" description="Helical" evidence="7">
    <location>
        <begin position="237"/>
        <end position="258"/>
    </location>
</feature>
<dbReference type="Pfam" id="PF01226">
    <property type="entry name" value="Form_Nir_trans"/>
    <property type="match status" value="1"/>
</dbReference>
<evidence type="ECO:0000256" key="2">
    <source>
        <dbReference type="ARBA" id="ARBA00022692"/>
    </source>
</evidence>
<evidence type="ECO:0000256" key="3">
    <source>
        <dbReference type="ARBA" id="ARBA00022989"/>
    </source>
</evidence>
<evidence type="ECO:0000256" key="7">
    <source>
        <dbReference type="SAM" id="Phobius"/>
    </source>
</evidence>
<accession>A0A0V1PS77</accession>
<comment type="caution">
    <text evidence="8">The sequence shown here is derived from an EMBL/GenBank/DDBJ whole genome shotgun (WGS) entry which is preliminary data.</text>
</comment>
<sequence>MDDSYSTSNEAALAVVATSMKKARLPMEVLIVNSFIGGLLFTTGGMLAIVIESYNPGLKESNPGIIVLLQGLAYPIGLFYVVITGTDLFNSNILFFSVGLVRGAVSILDLIISWIVSYWVNLIANIFVCYIICNFSDISQKEDFVEGSIDAVMQKASFSFVNNLIKGIAGNFFVCLAIYLQIMARPLHVKFLMLVLPIFSFVSIGFTHSVADMYVLLMGLINNAPISVGKVAWKIMLPGALGNMIGGSFFGMVIPWYLHLYCVERDQRELNLPQYDARDEQPQINSDSRVVKNRPRTITEEFEEIPEPYPVKSEKNEDSSLSSENNTSVAPPEQLVGDISQYPEHLIKVSSRASGISRFSANSTRYTPKSPRNVFPVYGMGAPSGRERSIASGTNINIIDEDLDTIHTSKSNLGNGNDSKSATYIGDHVKKLFSGYALNKLNRDLESQNESRPTIDRSRSTPNAIAENQFHRLSSKLLRRPSNRVAATINAVPLVGNLVAETASTALENTTDVTDRTFTNLDCVSPGHSIDSELQTNNTMPIVQNSNQSSFNIVNYQPESPSSKKS</sequence>
<dbReference type="Gene3D" id="1.20.1080.10">
    <property type="entry name" value="Glycerol uptake facilitator protein"/>
    <property type="match status" value="1"/>
</dbReference>
<proteinExistence type="inferred from homology"/>
<comment type="similarity">
    <text evidence="5">Belongs to the FNT transporter (TC 1.A.16) family.</text>
</comment>
<dbReference type="GO" id="GO:0015513">
    <property type="term" value="F:high-affinity secondary active nitrite transmembrane transporter activity"/>
    <property type="evidence" value="ECO:0007669"/>
    <property type="project" value="TreeGrafter"/>
</dbReference>
<evidence type="ECO:0008006" key="10">
    <source>
        <dbReference type="Google" id="ProtNLM"/>
    </source>
</evidence>
<dbReference type="GeneID" id="26842152"/>